<organism evidence="1 2">
    <name type="scientific">Panagrolaimus sp. ES5</name>
    <dbReference type="NCBI Taxonomy" id="591445"/>
    <lineage>
        <taxon>Eukaryota</taxon>
        <taxon>Metazoa</taxon>
        <taxon>Ecdysozoa</taxon>
        <taxon>Nematoda</taxon>
        <taxon>Chromadorea</taxon>
        <taxon>Rhabditida</taxon>
        <taxon>Tylenchina</taxon>
        <taxon>Panagrolaimomorpha</taxon>
        <taxon>Panagrolaimoidea</taxon>
        <taxon>Panagrolaimidae</taxon>
        <taxon>Panagrolaimus</taxon>
    </lineage>
</organism>
<accession>A0AC34FCB1</accession>
<name>A0AC34FCB1_9BILA</name>
<dbReference type="WBParaSite" id="ES5_v2.g14457.t1">
    <property type="protein sequence ID" value="ES5_v2.g14457.t1"/>
    <property type="gene ID" value="ES5_v2.g14457"/>
</dbReference>
<protein>
    <submittedName>
        <fullName evidence="2">BTB domain-containing protein</fullName>
    </submittedName>
</protein>
<evidence type="ECO:0000313" key="2">
    <source>
        <dbReference type="WBParaSite" id="ES5_v2.g14457.t1"/>
    </source>
</evidence>
<proteinExistence type="predicted"/>
<reference evidence="2" key="1">
    <citation type="submission" date="2022-11" db="UniProtKB">
        <authorList>
            <consortium name="WormBaseParasite"/>
        </authorList>
    </citation>
    <scope>IDENTIFICATION</scope>
</reference>
<dbReference type="Proteomes" id="UP000887579">
    <property type="component" value="Unplaced"/>
</dbReference>
<evidence type="ECO:0000313" key="1">
    <source>
        <dbReference type="Proteomes" id="UP000887579"/>
    </source>
</evidence>
<sequence>MSAEDSASKQQQKDETSLSSSNDLPEIKFPFILKWFHFEGYVLEKPRYMRMHNDNVEEQCTRSYHIPGFPGFKYDATIHIRSGSEIDRAESDFAKKYLHCLRVRLVPTNPKYKDYKVYAEWTDRGESRDDVKMSCELNDNVQYLDQKVFFFFPEAYKMPGFFVAQGTFTIQQIYSKDLEIENVPEEHRQLFEAEDGKDFTLVAGKKEIKVHKSVLIHNSPVFAVAVNGNEWKEGAERKYAIPDFSHKIVQIAVNLIYGNVYDESLTKDEYVSLFQFADKYQMDELKKAVKECVILTPHNVCEYLNLCHAKNCAELLDYCLEYMLIFSQNGYPINDKGSLNPEVKILFADRTIKEPLKHRVAPKDNYYTVMDERDKHYTSETSCVEKGRKKCHVAESKKLRIKKVQRKIILVFFVDRNFYIYIFGGSLMEKE</sequence>